<accession>A0A8B9BSK6</accession>
<evidence type="ECO:0000256" key="2">
    <source>
        <dbReference type="ARBA" id="ARBA00004316"/>
    </source>
</evidence>
<evidence type="ECO:0000256" key="4">
    <source>
        <dbReference type="ARBA" id="ARBA00023212"/>
    </source>
</evidence>
<evidence type="ECO:0000313" key="8">
    <source>
        <dbReference type="Ensembl" id="ENSABRP00000008708.1"/>
    </source>
</evidence>
<feature type="coiled-coil region" evidence="6">
    <location>
        <begin position="185"/>
        <end position="212"/>
    </location>
</feature>
<feature type="compositionally biased region" description="Basic and acidic residues" evidence="7">
    <location>
        <begin position="389"/>
        <end position="403"/>
    </location>
</feature>
<protein>
    <submittedName>
        <fullName evidence="8">IQ motif containing G</fullName>
    </submittedName>
</protein>
<evidence type="ECO:0000256" key="6">
    <source>
        <dbReference type="SAM" id="Coils"/>
    </source>
</evidence>
<feature type="region of interest" description="Disordered" evidence="7">
    <location>
        <begin position="384"/>
        <end position="409"/>
    </location>
</feature>
<dbReference type="AlphaFoldDB" id="A0A8B9BSK6"/>
<keyword evidence="3" id="KW-0963">Cytoplasm</keyword>
<dbReference type="Ensembl" id="ENSABRT00000012412.1">
    <property type="protein sequence ID" value="ENSABRP00000008708.1"/>
    <property type="gene ID" value="ENSABRG00000007814.1"/>
</dbReference>
<dbReference type="GO" id="GO:0007288">
    <property type="term" value="P:sperm axoneme assembly"/>
    <property type="evidence" value="ECO:0007669"/>
    <property type="project" value="Ensembl"/>
</dbReference>
<keyword evidence="4" id="KW-0206">Cytoskeleton</keyword>
<dbReference type="PANTHER" id="PTHR14871:SF1">
    <property type="entry name" value="DYNEIN REGULATORY COMPLEX PROTEIN 9"/>
    <property type="match status" value="1"/>
</dbReference>
<dbReference type="CDD" id="cd23766">
    <property type="entry name" value="IQCG"/>
    <property type="match status" value="1"/>
</dbReference>
<dbReference type="GO" id="GO:0002177">
    <property type="term" value="C:manchette"/>
    <property type="evidence" value="ECO:0007669"/>
    <property type="project" value="Ensembl"/>
</dbReference>
<keyword evidence="9" id="KW-1185">Reference proteome</keyword>
<dbReference type="Proteomes" id="UP000694426">
    <property type="component" value="Unplaced"/>
</dbReference>
<sequence>LTSRSWCPPAALVPAETKEMEKFTRLEALLFTAVLENCIDQLLILGYIMPVSYEGKTDINCVRASCPLSLKSTSNFSPCRLCLLSVLFKNQLITSKPLKSTEHKQQLRNSEDLKRAHHLSNKAMKHSALPADTLRKIQADRQYASDVITATMKEMQESGTFNSLIEANGRENAKKSKFHDILIREEEGKKEIKSLQKQLQDVKKETEMELQNRDNMIVCLKDEFQEMKAKIDMKKRYIKKSTDLQVHQTQKKCSNAENGLNKEIEVRSVPPVCSLYHAEHLSVPMQKVEEKLEYWVDKYENDTDAKDKELEALKESKANNLEMLQRFASEVRHWEAQERRSVHFTVPGFPLQPISPKTSLSYFQLQAWWRGTMVRRNLGPYQNLRKSREKQLLKQTNKKDKPGAKKKKR</sequence>
<organism evidence="8 9">
    <name type="scientific">Anser brachyrhynchus</name>
    <name type="common">Pink-footed goose</name>
    <dbReference type="NCBI Taxonomy" id="132585"/>
    <lineage>
        <taxon>Eukaryota</taxon>
        <taxon>Metazoa</taxon>
        <taxon>Chordata</taxon>
        <taxon>Craniata</taxon>
        <taxon>Vertebrata</taxon>
        <taxon>Euteleostomi</taxon>
        <taxon>Archelosauria</taxon>
        <taxon>Archosauria</taxon>
        <taxon>Dinosauria</taxon>
        <taxon>Saurischia</taxon>
        <taxon>Theropoda</taxon>
        <taxon>Coelurosauria</taxon>
        <taxon>Aves</taxon>
        <taxon>Neognathae</taxon>
        <taxon>Galloanserae</taxon>
        <taxon>Anseriformes</taxon>
        <taxon>Anatidae</taxon>
        <taxon>Anserinae</taxon>
        <taxon>Anser</taxon>
    </lineage>
</organism>
<dbReference type="InterPro" id="IPR042618">
    <property type="entry name" value="IQCG"/>
</dbReference>
<keyword evidence="6" id="KW-0175">Coiled coil</keyword>
<dbReference type="PROSITE" id="PS50096">
    <property type="entry name" value="IQ"/>
    <property type="match status" value="1"/>
</dbReference>
<dbReference type="PANTHER" id="PTHR14871">
    <property type="entry name" value="DYNEIN REGULATORY COMPLEX PROTEIN 9"/>
    <property type="match status" value="1"/>
</dbReference>
<evidence type="ECO:0000256" key="1">
    <source>
        <dbReference type="ARBA" id="ARBA00004245"/>
    </source>
</evidence>
<keyword evidence="5" id="KW-0966">Cell projection</keyword>
<comment type="subcellular location">
    <subcellularLocation>
        <location evidence="2">Cell projection</location>
    </subcellularLocation>
    <subcellularLocation>
        <location evidence="1">Cytoplasm</location>
        <location evidence="1">Cytoskeleton</location>
    </subcellularLocation>
</comment>
<proteinExistence type="predicted"/>
<evidence type="ECO:0000256" key="7">
    <source>
        <dbReference type="SAM" id="MobiDB-lite"/>
    </source>
</evidence>
<dbReference type="GO" id="GO:0005516">
    <property type="term" value="F:calmodulin binding"/>
    <property type="evidence" value="ECO:0007669"/>
    <property type="project" value="Ensembl"/>
</dbReference>
<gene>
    <name evidence="8" type="primary">IQCG</name>
</gene>
<dbReference type="GO" id="GO:0005829">
    <property type="term" value="C:cytosol"/>
    <property type="evidence" value="ECO:0007669"/>
    <property type="project" value="Ensembl"/>
</dbReference>
<dbReference type="GeneTree" id="ENSGT00730000111263"/>
<evidence type="ECO:0000313" key="9">
    <source>
        <dbReference type="Proteomes" id="UP000694426"/>
    </source>
</evidence>
<reference evidence="8" key="2">
    <citation type="submission" date="2025-09" db="UniProtKB">
        <authorList>
            <consortium name="Ensembl"/>
        </authorList>
    </citation>
    <scope>IDENTIFICATION</scope>
</reference>
<dbReference type="GO" id="GO:0015629">
    <property type="term" value="C:actin cytoskeleton"/>
    <property type="evidence" value="ECO:0007669"/>
    <property type="project" value="Ensembl"/>
</dbReference>
<reference evidence="8" key="1">
    <citation type="submission" date="2025-08" db="UniProtKB">
        <authorList>
            <consortium name="Ensembl"/>
        </authorList>
    </citation>
    <scope>IDENTIFICATION</scope>
</reference>
<evidence type="ECO:0000256" key="3">
    <source>
        <dbReference type="ARBA" id="ARBA00022490"/>
    </source>
</evidence>
<dbReference type="GO" id="GO:0036126">
    <property type="term" value="C:sperm flagellum"/>
    <property type="evidence" value="ECO:0007669"/>
    <property type="project" value="Ensembl"/>
</dbReference>
<dbReference type="GO" id="GO:0030544">
    <property type="term" value="F:Hsp70 protein binding"/>
    <property type="evidence" value="ECO:0007669"/>
    <property type="project" value="Ensembl"/>
</dbReference>
<name>A0A8B9BSK6_9AVES</name>
<evidence type="ECO:0000256" key="5">
    <source>
        <dbReference type="ARBA" id="ARBA00023273"/>
    </source>
</evidence>